<evidence type="ECO:0000259" key="1">
    <source>
        <dbReference type="Pfam" id="PF02229"/>
    </source>
</evidence>
<dbReference type="EMBL" id="MH645904">
    <property type="protein sequence ID" value="AXQ66730.1"/>
    <property type="molecule type" value="Genomic_DNA"/>
</dbReference>
<dbReference type="Proteomes" id="UP000263435">
    <property type="component" value="Segment"/>
</dbReference>
<protein>
    <recommendedName>
        <fullName evidence="1">Transcriptional coactivator p15 (PC4) C-terminal domain-containing protein</fullName>
    </recommendedName>
</protein>
<dbReference type="GO" id="GO:0003677">
    <property type="term" value="F:DNA binding"/>
    <property type="evidence" value="ECO:0007669"/>
    <property type="project" value="InterPro"/>
</dbReference>
<feature type="domain" description="Transcriptional coactivator p15 (PC4) C-terminal" evidence="1">
    <location>
        <begin position="23"/>
        <end position="63"/>
    </location>
</feature>
<sequence>MIHDDLQGHEDKLDAVIYQDEELGIQLRFTVSEFMGRHYLGIREYYLDFEGEWLPTRNGLSFPYNLDSVTRLYSAFASIMAQAEVSQEVIENHHKHTTQDEDK</sequence>
<dbReference type="SUPFAM" id="SSF54447">
    <property type="entry name" value="ssDNA-binding transcriptional regulator domain"/>
    <property type="match status" value="1"/>
</dbReference>
<dbReference type="Gene3D" id="2.30.31.10">
    <property type="entry name" value="Transcriptional Coactivator Pc4, Chain A"/>
    <property type="match status" value="1"/>
</dbReference>
<name>A0A385E4M5_9CAUD</name>
<keyword evidence="3" id="KW-1185">Reference proteome</keyword>
<dbReference type="GO" id="GO:0006355">
    <property type="term" value="P:regulation of DNA-templated transcription"/>
    <property type="evidence" value="ECO:0007669"/>
    <property type="project" value="InterPro"/>
</dbReference>
<evidence type="ECO:0000313" key="3">
    <source>
        <dbReference type="Proteomes" id="UP000263435"/>
    </source>
</evidence>
<dbReference type="InterPro" id="IPR003173">
    <property type="entry name" value="PC4_C"/>
</dbReference>
<evidence type="ECO:0000313" key="2">
    <source>
        <dbReference type="EMBL" id="AXQ66730.1"/>
    </source>
</evidence>
<dbReference type="RefSeq" id="YP_009808552.1">
    <property type="nucleotide sequence ID" value="NC_048041.1"/>
</dbReference>
<dbReference type="KEGG" id="vg:54999455"/>
<organism evidence="2 3">
    <name type="scientific">Vibrio phage vB_VpS_PG07</name>
    <dbReference type="NCBI Taxonomy" id="2301664"/>
    <lineage>
        <taxon>Viruses</taxon>
        <taxon>Duplodnaviria</taxon>
        <taxon>Heunggongvirae</taxon>
        <taxon>Uroviricota</taxon>
        <taxon>Caudoviricetes</taxon>
        <taxon>Demerecviridae</taxon>
        <taxon>Pogseptimavirus</taxon>
        <taxon>Pogseptimavirus PG07</taxon>
    </lineage>
</organism>
<reference evidence="2 3" key="1">
    <citation type="submission" date="2018-07" db="EMBL/GenBank/DDBJ databases">
        <title>Sequencing of PG07.</title>
        <authorList>
            <person name="Ding T."/>
        </authorList>
    </citation>
    <scope>NUCLEOTIDE SEQUENCE [LARGE SCALE GENOMIC DNA]</scope>
</reference>
<proteinExistence type="predicted"/>
<dbReference type="Pfam" id="PF02229">
    <property type="entry name" value="PC4"/>
    <property type="match status" value="1"/>
</dbReference>
<dbReference type="GeneID" id="54999455"/>
<dbReference type="InterPro" id="IPR009044">
    <property type="entry name" value="ssDNA-bd_transcriptional_reg"/>
</dbReference>
<accession>A0A385E4M5</accession>